<evidence type="ECO:0000256" key="1">
    <source>
        <dbReference type="SAM" id="MobiDB-lite"/>
    </source>
</evidence>
<sequence>VLLLLEPPGLPGLAPPVPRGHRRPAPAPRGAL</sequence>
<gene>
    <name evidence="2" type="ORF">AVDCRST_MAG13-2818</name>
</gene>
<proteinExistence type="predicted"/>
<organism evidence="2">
    <name type="scientific">uncultured Solirubrobacteraceae bacterium</name>
    <dbReference type="NCBI Taxonomy" id="1162706"/>
    <lineage>
        <taxon>Bacteria</taxon>
        <taxon>Bacillati</taxon>
        <taxon>Actinomycetota</taxon>
        <taxon>Thermoleophilia</taxon>
        <taxon>Solirubrobacterales</taxon>
        <taxon>Solirubrobacteraceae</taxon>
        <taxon>environmental samples</taxon>
    </lineage>
</organism>
<feature type="compositionally biased region" description="Pro residues" evidence="1">
    <location>
        <begin position="8"/>
        <end position="18"/>
    </location>
</feature>
<reference evidence="2" key="1">
    <citation type="submission" date="2020-02" db="EMBL/GenBank/DDBJ databases">
        <authorList>
            <person name="Meier V. D."/>
        </authorList>
    </citation>
    <scope>NUCLEOTIDE SEQUENCE</scope>
    <source>
        <strain evidence="2">AVDCRST_MAG13</strain>
    </source>
</reference>
<dbReference type="EMBL" id="CADCVO010000448">
    <property type="protein sequence ID" value="CAA9511122.1"/>
    <property type="molecule type" value="Genomic_DNA"/>
</dbReference>
<feature type="region of interest" description="Disordered" evidence="1">
    <location>
        <begin position="6"/>
        <end position="32"/>
    </location>
</feature>
<evidence type="ECO:0000313" key="2">
    <source>
        <dbReference type="EMBL" id="CAA9511122.1"/>
    </source>
</evidence>
<feature type="non-terminal residue" evidence="2">
    <location>
        <position position="32"/>
    </location>
</feature>
<accession>A0A6J4T1L6</accession>
<dbReference type="AlphaFoldDB" id="A0A6J4T1L6"/>
<feature type="non-terminal residue" evidence="2">
    <location>
        <position position="1"/>
    </location>
</feature>
<name>A0A6J4T1L6_9ACTN</name>
<protein>
    <submittedName>
        <fullName evidence="2">Uncharacterized protein</fullName>
    </submittedName>
</protein>